<name>E3HPX4_ACHXA</name>
<keyword evidence="2" id="KW-0472">Membrane</keyword>
<feature type="transmembrane region" description="Helical" evidence="2">
    <location>
        <begin position="88"/>
        <end position="107"/>
    </location>
</feature>
<dbReference type="Proteomes" id="UP000006876">
    <property type="component" value="Chromosome"/>
</dbReference>
<gene>
    <name evidence="3" type="ordered locus">AXYL_03812</name>
</gene>
<feature type="compositionally biased region" description="Low complexity" evidence="1">
    <location>
        <begin position="15"/>
        <end position="35"/>
    </location>
</feature>
<dbReference type="AlphaFoldDB" id="E3HPX4"/>
<dbReference type="RefSeq" id="WP_013394446.1">
    <property type="nucleotide sequence ID" value="NC_014640.1"/>
</dbReference>
<dbReference type="HOGENOM" id="CLU_1493078_0_0_4"/>
<evidence type="ECO:0000313" key="3">
    <source>
        <dbReference type="EMBL" id="ADP17132.1"/>
    </source>
</evidence>
<dbReference type="STRING" id="762376.AXYL_03812"/>
<feature type="region of interest" description="Disordered" evidence="1">
    <location>
        <begin position="1"/>
        <end position="35"/>
    </location>
</feature>
<keyword evidence="2" id="KW-1133">Transmembrane helix</keyword>
<organism evidence="3 4">
    <name type="scientific">Achromobacter xylosoxidans (strain A8)</name>
    <dbReference type="NCBI Taxonomy" id="762376"/>
    <lineage>
        <taxon>Bacteria</taxon>
        <taxon>Pseudomonadati</taxon>
        <taxon>Pseudomonadota</taxon>
        <taxon>Betaproteobacteria</taxon>
        <taxon>Burkholderiales</taxon>
        <taxon>Alcaligenaceae</taxon>
        <taxon>Achromobacter</taxon>
    </lineage>
</organism>
<evidence type="ECO:0000313" key="4">
    <source>
        <dbReference type="Proteomes" id="UP000006876"/>
    </source>
</evidence>
<sequence>MRSKDIFASDAGSFTAAETPSATASPQPAANPPAAAASRGSWAEAFQRYSIVPLRLRGKPVKAAWLLTGGAAGLAITALGVYAWGMSAWWFILIFLSFISLDTGGDLKRRRYSRFFMMCNLEANRAGEVFYTEIGGQCPVCDGELKLREIGPKRHKKTTAVCSVNGDHRWRFDPSVLGDL</sequence>
<evidence type="ECO:0000256" key="2">
    <source>
        <dbReference type="SAM" id="Phobius"/>
    </source>
</evidence>
<dbReference type="eggNOG" id="ENOG503478W">
    <property type="taxonomic scope" value="Bacteria"/>
</dbReference>
<feature type="transmembrane region" description="Helical" evidence="2">
    <location>
        <begin position="63"/>
        <end position="82"/>
    </location>
</feature>
<dbReference type="OrthoDB" id="8656454at2"/>
<accession>E3HPX4</accession>
<reference evidence="3 4" key="1">
    <citation type="journal article" date="2011" name="J. Bacteriol.">
        <title>Complete genome sequence of the haloaromatic acid-degrading bacterium Achromobacter xylosoxidans A8.</title>
        <authorList>
            <person name="Strnad H."/>
            <person name="Ridl J."/>
            <person name="Paces J."/>
            <person name="Kolar M."/>
            <person name="Vlcek C."/>
            <person name="Paces V."/>
        </authorList>
    </citation>
    <scope>NUCLEOTIDE SEQUENCE [LARGE SCALE GENOMIC DNA]</scope>
    <source>
        <strain evidence="3 4">A8</strain>
    </source>
</reference>
<protein>
    <submittedName>
        <fullName evidence="3">Uncharacterized protein</fullName>
    </submittedName>
</protein>
<dbReference type="EMBL" id="CP002287">
    <property type="protein sequence ID" value="ADP17132.1"/>
    <property type="molecule type" value="Genomic_DNA"/>
</dbReference>
<proteinExistence type="predicted"/>
<keyword evidence="2" id="KW-0812">Transmembrane</keyword>
<evidence type="ECO:0000256" key="1">
    <source>
        <dbReference type="SAM" id="MobiDB-lite"/>
    </source>
</evidence>
<dbReference type="KEGG" id="axy:AXYL_03812"/>